<organism evidence="13 14">
    <name type="scientific">Ignelater luminosus</name>
    <name type="common">Cucubano</name>
    <name type="synonym">Pyrophorus luminosus</name>
    <dbReference type="NCBI Taxonomy" id="2038154"/>
    <lineage>
        <taxon>Eukaryota</taxon>
        <taxon>Metazoa</taxon>
        <taxon>Ecdysozoa</taxon>
        <taxon>Arthropoda</taxon>
        <taxon>Hexapoda</taxon>
        <taxon>Insecta</taxon>
        <taxon>Pterygota</taxon>
        <taxon>Neoptera</taxon>
        <taxon>Endopterygota</taxon>
        <taxon>Coleoptera</taxon>
        <taxon>Polyphaga</taxon>
        <taxon>Elateriformia</taxon>
        <taxon>Elateroidea</taxon>
        <taxon>Elateridae</taxon>
        <taxon>Agrypninae</taxon>
        <taxon>Pyrophorini</taxon>
        <taxon>Ignelater</taxon>
    </lineage>
</organism>
<evidence type="ECO:0000256" key="11">
    <source>
        <dbReference type="RuleBase" id="RU000581"/>
    </source>
</evidence>
<reference evidence="13" key="1">
    <citation type="submission" date="2019-08" db="EMBL/GenBank/DDBJ databases">
        <title>The genome of the North American firefly Photinus pyralis.</title>
        <authorList>
            <consortium name="Photinus pyralis genome working group"/>
            <person name="Fallon T.R."/>
            <person name="Sander Lower S.E."/>
            <person name="Weng J.-K."/>
        </authorList>
    </citation>
    <scope>NUCLEOTIDE SEQUENCE</scope>
    <source>
        <strain evidence="13">TRF0915ILg1</strain>
        <tissue evidence="13">Whole body</tissue>
    </source>
</reference>
<feature type="transmembrane region" description="Helical" evidence="12">
    <location>
        <begin position="194"/>
        <end position="214"/>
    </location>
</feature>
<evidence type="ECO:0000256" key="9">
    <source>
        <dbReference type="ARBA" id="ARBA00023136"/>
    </source>
</evidence>
<keyword evidence="14" id="KW-1185">Reference proteome</keyword>
<evidence type="ECO:0000256" key="7">
    <source>
        <dbReference type="ARBA" id="ARBA00023002"/>
    </source>
</evidence>
<name>A0A8K0GEQ6_IGNLU</name>
<evidence type="ECO:0000256" key="6">
    <source>
        <dbReference type="ARBA" id="ARBA00022989"/>
    </source>
</evidence>
<keyword evidence="9 12" id="KW-0472">Membrane</keyword>
<keyword evidence="4 11" id="KW-0812">Transmembrane</keyword>
<keyword evidence="5" id="KW-0276">Fatty acid metabolism</keyword>
<evidence type="ECO:0000256" key="8">
    <source>
        <dbReference type="ARBA" id="ARBA00023098"/>
    </source>
</evidence>
<feature type="transmembrane region" description="Helical" evidence="12">
    <location>
        <begin position="51"/>
        <end position="73"/>
    </location>
</feature>
<dbReference type="GO" id="GO:0005789">
    <property type="term" value="C:endoplasmic reticulum membrane"/>
    <property type="evidence" value="ECO:0007669"/>
    <property type="project" value="TreeGrafter"/>
</dbReference>
<dbReference type="PANTHER" id="PTHR11351">
    <property type="entry name" value="ACYL-COA DESATURASE"/>
    <property type="match status" value="1"/>
</dbReference>
<comment type="similarity">
    <text evidence="2 11">Belongs to the fatty acid desaturase type 1 family.</text>
</comment>
<keyword evidence="7 11" id="KW-0560">Oxidoreductase</keyword>
<dbReference type="Proteomes" id="UP000801492">
    <property type="component" value="Unassembled WGS sequence"/>
</dbReference>
<proteinExistence type="inferred from homology"/>
<dbReference type="PRINTS" id="PR00075">
    <property type="entry name" value="FACDDSATRASE"/>
</dbReference>
<dbReference type="GO" id="GO:0005506">
    <property type="term" value="F:iron ion binding"/>
    <property type="evidence" value="ECO:0007669"/>
    <property type="project" value="TreeGrafter"/>
</dbReference>
<comment type="subcellular location">
    <subcellularLocation>
        <location evidence="1">Membrane</location>
        <topology evidence="1">Multi-pass membrane protein</topology>
    </subcellularLocation>
</comment>
<evidence type="ECO:0000313" key="13">
    <source>
        <dbReference type="EMBL" id="KAF2899082.1"/>
    </source>
</evidence>
<evidence type="ECO:0000256" key="3">
    <source>
        <dbReference type="ARBA" id="ARBA00022516"/>
    </source>
</evidence>
<dbReference type="GO" id="GO:0004768">
    <property type="term" value="F:stearoyl-CoA 9-desaturase activity"/>
    <property type="evidence" value="ECO:0007669"/>
    <property type="project" value="TreeGrafter"/>
</dbReference>
<keyword evidence="6 12" id="KW-1133">Transmembrane helix</keyword>
<comment type="caution">
    <text evidence="13">The sequence shown here is derived from an EMBL/GenBank/DDBJ whole genome shotgun (WGS) entry which is preliminary data.</text>
</comment>
<feature type="transmembrane region" description="Helical" evidence="12">
    <location>
        <begin position="166"/>
        <end position="182"/>
    </location>
</feature>
<keyword evidence="8" id="KW-0443">Lipid metabolism</keyword>
<evidence type="ECO:0000256" key="10">
    <source>
        <dbReference type="ARBA" id="ARBA00023160"/>
    </source>
</evidence>
<evidence type="ECO:0000256" key="5">
    <source>
        <dbReference type="ARBA" id="ARBA00022832"/>
    </source>
</evidence>
<dbReference type="CDD" id="cd03505">
    <property type="entry name" value="Delta9-FADS-like"/>
    <property type="match status" value="1"/>
</dbReference>
<keyword evidence="3 11" id="KW-0444">Lipid biosynthesis</keyword>
<dbReference type="GO" id="GO:0006636">
    <property type="term" value="P:unsaturated fatty acid biosynthetic process"/>
    <property type="evidence" value="ECO:0007669"/>
    <property type="project" value="TreeGrafter"/>
</dbReference>
<gene>
    <name evidence="13" type="ORF">ILUMI_07093</name>
</gene>
<dbReference type="OrthoDB" id="10260134at2759"/>
<comment type="cofactor">
    <cofactor evidence="11">
        <name>Fe(2+)</name>
        <dbReference type="ChEBI" id="CHEBI:29033"/>
    </cofactor>
</comment>
<evidence type="ECO:0000256" key="12">
    <source>
        <dbReference type="SAM" id="Phobius"/>
    </source>
</evidence>
<sequence>MSEEQENFSEEIEDPVREANWFKVVLYTYLQVILIYGVVTIFTQAYYTTTFYCFFLIYLGFIGVNAGAHRLWAHNSYTATTRLKVFLMLCQTLVGQCTIYDWVLYHRLHHKHFKTDQDPFNPSKGFFHAHFFSLVQKPSNNQEELLKQIDMSDLEKDGVVMFQKNYYWLLCLSLLAFTSLYIPCCLWNESLLSAVFVAGCLRFGVNLHLTWLIHSATTLFALKKGESYPADTNLVFLWDKTYWLHYHYLTPWDYQTGEYGNYGDDQISALIRVFVALEFASNLRTTSTAAVQQALYASLKTKKHISECLLETEVNGNIPPDHYLNPKKYY</sequence>
<feature type="transmembrane region" description="Helical" evidence="12">
    <location>
        <begin position="20"/>
        <end position="39"/>
    </location>
</feature>
<dbReference type="AlphaFoldDB" id="A0A8K0GEQ6"/>
<keyword evidence="10 11" id="KW-0275">Fatty acid biosynthesis</keyword>
<feature type="transmembrane region" description="Helical" evidence="12">
    <location>
        <begin position="85"/>
        <end position="105"/>
    </location>
</feature>
<dbReference type="EMBL" id="VTPC01003053">
    <property type="protein sequence ID" value="KAF2899082.1"/>
    <property type="molecule type" value="Genomic_DNA"/>
</dbReference>
<comment type="domain">
    <text evidence="11">The histidine box domains are involved in binding the catalytic metal ions.</text>
</comment>
<evidence type="ECO:0000256" key="2">
    <source>
        <dbReference type="ARBA" id="ARBA00009295"/>
    </source>
</evidence>
<evidence type="ECO:0000256" key="4">
    <source>
        <dbReference type="ARBA" id="ARBA00022692"/>
    </source>
</evidence>
<evidence type="ECO:0000313" key="14">
    <source>
        <dbReference type="Proteomes" id="UP000801492"/>
    </source>
</evidence>
<protein>
    <submittedName>
        <fullName evidence="13">Uncharacterized protein</fullName>
    </submittedName>
</protein>
<dbReference type="PANTHER" id="PTHR11351:SF26">
    <property type="entry name" value="FATTY ACID DESATURASE DOMAIN-CONTAINING PROTEIN"/>
    <property type="match status" value="1"/>
</dbReference>
<evidence type="ECO:0000256" key="1">
    <source>
        <dbReference type="ARBA" id="ARBA00004141"/>
    </source>
</evidence>
<accession>A0A8K0GEQ6</accession>
<dbReference type="InterPro" id="IPR015876">
    <property type="entry name" value="Acyl-CoA_DS"/>
</dbReference>